<dbReference type="EMBL" id="JAPFFF010000013">
    <property type="protein sequence ID" value="KAK8872199.1"/>
    <property type="molecule type" value="Genomic_DNA"/>
</dbReference>
<dbReference type="PROSITE" id="PS51301">
    <property type="entry name" value="KILA_N"/>
    <property type="match status" value="1"/>
</dbReference>
<protein>
    <recommendedName>
        <fullName evidence="1">KilA-N domain-containing protein</fullName>
    </recommendedName>
</protein>
<reference evidence="2 3" key="1">
    <citation type="submission" date="2024-04" db="EMBL/GenBank/DDBJ databases">
        <title>Tritrichomonas musculus Genome.</title>
        <authorList>
            <person name="Alves-Ferreira E."/>
            <person name="Grigg M."/>
            <person name="Lorenzi H."/>
            <person name="Galac M."/>
        </authorList>
    </citation>
    <scope>NUCLEOTIDE SEQUENCE [LARGE SCALE GENOMIC DNA]</scope>
    <source>
        <strain evidence="2 3">EAF2021</strain>
    </source>
</reference>
<organism evidence="2 3">
    <name type="scientific">Tritrichomonas musculus</name>
    <dbReference type="NCBI Taxonomy" id="1915356"/>
    <lineage>
        <taxon>Eukaryota</taxon>
        <taxon>Metamonada</taxon>
        <taxon>Parabasalia</taxon>
        <taxon>Tritrichomonadida</taxon>
        <taxon>Tritrichomonadidae</taxon>
        <taxon>Tritrichomonas</taxon>
    </lineage>
</organism>
<sequence length="252" mass="30342">MNTSIVTVEAINDDYEWIQYNDKLRIIHSIKDDMYQMQSIITACNSNKQVRHWFDNQSTKELLDEMQNIGQNSDGRILPPGKIYEKRINLASGLQGYYIHKLFVNHVAMWASPRYSIYIMKLLDDMFQKQREQLNNTIEEQKPRMVPAEAKNDYKYLIWKEEIPDNNQFVKLHLVRRHKDTFRQIHNKLKYQWFFRDNLPISMTPNREIKKLIKNNFGENDINMNCSVILCNKDCLDRLYELIENYFNEFQS</sequence>
<name>A0ABR2J2Y9_9EUKA</name>
<evidence type="ECO:0000313" key="2">
    <source>
        <dbReference type="EMBL" id="KAK8872199.1"/>
    </source>
</evidence>
<dbReference type="SMART" id="SM01252">
    <property type="entry name" value="KilA-N"/>
    <property type="match status" value="1"/>
</dbReference>
<accession>A0ABR2J2Y9</accession>
<comment type="caution">
    <text evidence="2">The sequence shown here is derived from an EMBL/GenBank/DDBJ whole genome shotgun (WGS) entry which is preliminary data.</text>
</comment>
<evidence type="ECO:0000259" key="1">
    <source>
        <dbReference type="PROSITE" id="PS51301"/>
    </source>
</evidence>
<dbReference type="Proteomes" id="UP001470230">
    <property type="component" value="Unassembled WGS sequence"/>
</dbReference>
<proteinExistence type="predicted"/>
<gene>
    <name evidence="2" type="ORF">M9Y10_007964</name>
</gene>
<keyword evidence="3" id="KW-1185">Reference proteome</keyword>
<dbReference type="InterPro" id="IPR018004">
    <property type="entry name" value="KilA/APSES_HTH"/>
</dbReference>
<dbReference type="Pfam" id="PF04383">
    <property type="entry name" value="KilA-N"/>
    <property type="match status" value="1"/>
</dbReference>
<evidence type="ECO:0000313" key="3">
    <source>
        <dbReference type="Proteomes" id="UP001470230"/>
    </source>
</evidence>
<feature type="domain" description="KilA-N" evidence="1">
    <location>
        <begin position="14"/>
        <end position="126"/>
    </location>
</feature>
<dbReference type="InterPro" id="IPR017880">
    <property type="entry name" value="KilA_N"/>
</dbReference>